<dbReference type="PATRIC" id="fig|1618431.3.peg.1072"/>
<keyword evidence="5" id="KW-0686">Riboflavin biosynthesis</keyword>
<dbReference type="Proteomes" id="UP000034881">
    <property type="component" value="Unassembled WGS sequence"/>
</dbReference>
<dbReference type="SUPFAM" id="SSF63380">
    <property type="entry name" value="Riboflavin synthase domain-like"/>
    <property type="match status" value="2"/>
</dbReference>
<dbReference type="GO" id="GO:0004746">
    <property type="term" value="F:riboflavin synthase activity"/>
    <property type="evidence" value="ECO:0007669"/>
    <property type="project" value="UniProtKB-UniRule"/>
</dbReference>
<evidence type="ECO:0000256" key="6">
    <source>
        <dbReference type="ARBA" id="ARBA00022679"/>
    </source>
</evidence>
<dbReference type="Pfam" id="PF00677">
    <property type="entry name" value="Lum_binding"/>
    <property type="match status" value="2"/>
</dbReference>
<dbReference type="CDD" id="cd00402">
    <property type="entry name" value="Riboflavin_synthase_like"/>
    <property type="match status" value="1"/>
</dbReference>
<protein>
    <recommendedName>
        <fullName evidence="4 8">Riboflavin synthase</fullName>
        <ecNumber evidence="3 8">2.5.1.9</ecNumber>
    </recommendedName>
</protein>
<reference evidence="11 12" key="1">
    <citation type="journal article" date="2015" name="Nature">
        <title>rRNA introns, odd ribosomes, and small enigmatic genomes across a large radiation of phyla.</title>
        <authorList>
            <person name="Brown C.T."/>
            <person name="Hug L.A."/>
            <person name="Thomas B.C."/>
            <person name="Sharon I."/>
            <person name="Castelle C.J."/>
            <person name="Singh A."/>
            <person name="Wilkins M.J."/>
            <person name="Williams K.H."/>
            <person name="Banfield J.F."/>
        </authorList>
    </citation>
    <scope>NUCLEOTIDE SEQUENCE [LARGE SCALE GENOMIC DNA]</scope>
</reference>
<dbReference type="InterPro" id="IPR017938">
    <property type="entry name" value="Riboflavin_synthase-like_b-brl"/>
</dbReference>
<dbReference type="PANTHER" id="PTHR21098">
    <property type="entry name" value="RIBOFLAVIN SYNTHASE ALPHA CHAIN"/>
    <property type="match status" value="1"/>
</dbReference>
<evidence type="ECO:0000259" key="10">
    <source>
        <dbReference type="PROSITE" id="PS51177"/>
    </source>
</evidence>
<accession>A0A0G0QMV8</accession>
<proteinExistence type="predicted"/>
<feature type="domain" description="Lumazine-binding" evidence="10">
    <location>
        <begin position="105"/>
        <end position="201"/>
    </location>
</feature>
<evidence type="ECO:0000256" key="2">
    <source>
        <dbReference type="ARBA" id="ARBA00004887"/>
    </source>
</evidence>
<gene>
    <name evidence="11" type="ORF">UT77_C0010G0019</name>
</gene>
<dbReference type="NCBIfam" id="NF006767">
    <property type="entry name" value="PRK09289.1"/>
    <property type="match status" value="1"/>
</dbReference>
<evidence type="ECO:0000256" key="4">
    <source>
        <dbReference type="ARBA" id="ARBA00013950"/>
    </source>
</evidence>
<evidence type="ECO:0000256" key="8">
    <source>
        <dbReference type="NCBIfam" id="TIGR00187"/>
    </source>
</evidence>
<dbReference type="PROSITE" id="PS51177">
    <property type="entry name" value="LUMAZINE_BIND"/>
    <property type="match status" value="2"/>
</dbReference>
<organism evidence="11 12">
    <name type="scientific">Candidatus Daviesbacteria bacterium GW2011_GWC2_40_12</name>
    <dbReference type="NCBI Taxonomy" id="1618431"/>
    <lineage>
        <taxon>Bacteria</taxon>
        <taxon>Candidatus Daviesiibacteriota</taxon>
    </lineage>
</organism>
<evidence type="ECO:0000256" key="5">
    <source>
        <dbReference type="ARBA" id="ARBA00022619"/>
    </source>
</evidence>
<dbReference type="EC" id="2.5.1.9" evidence="3 8"/>
<dbReference type="PANTHER" id="PTHR21098:SF0">
    <property type="entry name" value="RIBOFLAVIN SYNTHASE"/>
    <property type="match status" value="1"/>
</dbReference>
<dbReference type="Gene3D" id="2.40.30.20">
    <property type="match status" value="2"/>
</dbReference>
<dbReference type="InterPro" id="IPR001783">
    <property type="entry name" value="Lumazine-bd"/>
</dbReference>
<evidence type="ECO:0000256" key="7">
    <source>
        <dbReference type="ARBA" id="ARBA00022737"/>
    </source>
</evidence>
<dbReference type="PIRSF" id="PIRSF000498">
    <property type="entry name" value="Riboflavin_syn_A"/>
    <property type="match status" value="1"/>
</dbReference>
<feature type="domain" description="Lumazine-binding" evidence="10">
    <location>
        <begin position="11"/>
        <end position="104"/>
    </location>
</feature>
<dbReference type="FunFam" id="2.40.30.20:FF:000004">
    <property type="entry name" value="Riboflavin synthase, alpha subunit"/>
    <property type="match status" value="1"/>
</dbReference>
<name>A0A0G0QMV8_9BACT</name>
<comment type="pathway">
    <text evidence="2">Cofactor biosynthesis; riboflavin biosynthesis; riboflavin from 2-hydroxy-3-oxobutyl phosphate and 5-amino-6-(D-ribitylamino)uracil: step 2/2.</text>
</comment>
<feature type="repeat" description="Lumazine-binding" evidence="9">
    <location>
        <begin position="105"/>
        <end position="201"/>
    </location>
</feature>
<keyword evidence="6" id="KW-0808">Transferase</keyword>
<dbReference type="InterPro" id="IPR026017">
    <property type="entry name" value="Lumazine-bd_dom"/>
</dbReference>
<feature type="repeat" description="Lumazine-binding" evidence="9">
    <location>
        <begin position="11"/>
        <end position="104"/>
    </location>
</feature>
<evidence type="ECO:0000313" key="12">
    <source>
        <dbReference type="Proteomes" id="UP000034881"/>
    </source>
</evidence>
<dbReference type="NCBIfam" id="TIGR00187">
    <property type="entry name" value="ribE"/>
    <property type="match status" value="1"/>
</dbReference>
<evidence type="ECO:0000256" key="3">
    <source>
        <dbReference type="ARBA" id="ARBA00012827"/>
    </source>
</evidence>
<dbReference type="EMBL" id="LBYB01000010">
    <property type="protein sequence ID" value="KKR41493.1"/>
    <property type="molecule type" value="Genomic_DNA"/>
</dbReference>
<keyword evidence="7" id="KW-0677">Repeat</keyword>
<evidence type="ECO:0000313" key="11">
    <source>
        <dbReference type="EMBL" id="KKR41493.1"/>
    </source>
</evidence>
<dbReference type="AlphaFoldDB" id="A0A0G0QMV8"/>
<comment type="caution">
    <text evidence="11">The sequence shown here is derived from an EMBL/GenBank/DDBJ whole genome shotgun (WGS) entry which is preliminary data.</text>
</comment>
<sequence>MNSPRKGDFLMFTGIITNLGKLKKKNGSVFIFEADRKFCRKLGSGASVAVNGTCLTIFEKPTLTSFSVELMPETLNRTMFKHIKLNEPVNLELPLSPAAFLSGHLVQGHIDGVAQLKKFTKKGNSLILQFSLPENIGKYVAEKGSIAVNGISLTVALATKSYFTVGIIPYTWTNTMLKTIKIGNFVNIETDILAKYLEKLMKK</sequence>
<evidence type="ECO:0000256" key="1">
    <source>
        <dbReference type="ARBA" id="ARBA00002803"/>
    </source>
</evidence>
<dbReference type="GO" id="GO:0009231">
    <property type="term" value="P:riboflavin biosynthetic process"/>
    <property type="evidence" value="ECO:0007669"/>
    <property type="project" value="UniProtKB-KW"/>
</dbReference>
<comment type="function">
    <text evidence="1">Catalyzes the dismutation of two molecules of 6,7-dimethyl-8-ribityllumazine, resulting in the formation of riboflavin and 5-amino-6-(D-ribitylamino)uracil.</text>
</comment>
<dbReference type="InterPro" id="IPR023366">
    <property type="entry name" value="ATP_synth_asu-like_sf"/>
</dbReference>
<evidence type="ECO:0000256" key="9">
    <source>
        <dbReference type="PROSITE-ProRule" id="PRU00524"/>
    </source>
</evidence>